<feature type="region of interest" description="Disordered" evidence="3">
    <location>
        <begin position="1"/>
        <end position="29"/>
    </location>
</feature>
<name>A0A8J8GSS6_9EURY</name>
<dbReference type="InterPro" id="IPR007392">
    <property type="entry name" value="GD_AH_second"/>
</dbReference>
<evidence type="ECO:0000313" key="6">
    <source>
        <dbReference type="EMBL" id="NUB93362.1"/>
    </source>
</evidence>
<organism evidence="6 7">
    <name type="scientific">Haloterrigena gelatinilytica</name>
    <dbReference type="NCBI Taxonomy" id="2741724"/>
    <lineage>
        <taxon>Archaea</taxon>
        <taxon>Methanobacteriati</taxon>
        <taxon>Methanobacteriota</taxon>
        <taxon>Stenosarchaea group</taxon>
        <taxon>Halobacteria</taxon>
        <taxon>Halobacteriales</taxon>
        <taxon>Natrialbaceae</taxon>
        <taxon>Haloterrigena</taxon>
    </lineage>
</organism>
<dbReference type="EMBL" id="JABURA010000002">
    <property type="protein sequence ID" value="NUB93362.1"/>
    <property type="molecule type" value="Genomic_DNA"/>
</dbReference>
<sequence>MTRERDAEAETDSATGNAAATEPGAGTGFEAYARDRDGVGVRNRVLVVPSVICSHAVADRIADAVSGAVSAPHDHGCGQLGDDSERTERTLVGVAANPNVAGALAVGLGCETVQSDRLAGSIADRGVPVEEVAIQREGGTDACREAGIDLATALRARTEPERERVGLEAATVGVVSSDCRPSSLESADPLVGRVVERIVDAGGRALIAGNERVHAHPDAVRERVATAEARERFDGVTDRAYDSPAAVTATRKRAADATPEQVRRLWGDRPVRDVLEYGERAAHETGVALVDAPSAFDEAATALAAAGAQVVLHVTADGIPAGHPIVPVLTVTGDRDTYDALCDDLDALAGETTPDELLATLRGVLDGEPTRSERHGVTTFAITRVGPSI</sequence>
<comment type="caution">
    <text evidence="6">The sequence shown here is derived from an EMBL/GenBank/DDBJ whole genome shotgun (WGS) entry which is preliminary data.</text>
</comment>
<evidence type="ECO:0000256" key="3">
    <source>
        <dbReference type="SAM" id="MobiDB-lite"/>
    </source>
</evidence>
<gene>
    <name evidence="6" type="ORF">HT576_20390</name>
</gene>
<evidence type="ECO:0000259" key="4">
    <source>
        <dbReference type="Pfam" id="PF04295"/>
    </source>
</evidence>
<evidence type="ECO:0000313" key="7">
    <source>
        <dbReference type="Proteomes" id="UP000728647"/>
    </source>
</evidence>
<accession>A0A8J8GSS6</accession>
<protein>
    <submittedName>
        <fullName evidence="6">UxaA family hydrolase</fullName>
    </submittedName>
</protein>
<feature type="domain" description="D-galactarate/Altronate dehydratase second" evidence="4">
    <location>
        <begin position="31"/>
        <end position="156"/>
    </location>
</feature>
<dbReference type="PANTHER" id="PTHR30536">
    <property type="entry name" value="ALTRONATE/GALACTARATE DEHYDRATASE"/>
    <property type="match status" value="1"/>
</dbReference>
<comment type="similarity">
    <text evidence="1">Belongs to the UxaA family.</text>
</comment>
<dbReference type="RefSeq" id="WP_174703032.1">
    <property type="nucleotide sequence ID" value="NZ_JABURA010000002.1"/>
</dbReference>
<proteinExistence type="inferred from homology"/>
<feature type="domain" description="D-galactarate/Altronate dehydratase C-terminal" evidence="5">
    <location>
        <begin position="267"/>
        <end position="386"/>
    </location>
</feature>
<evidence type="ECO:0000256" key="1">
    <source>
        <dbReference type="ARBA" id="ARBA00010986"/>
    </source>
</evidence>
<dbReference type="GO" id="GO:0019698">
    <property type="term" value="P:D-galacturonate catabolic process"/>
    <property type="evidence" value="ECO:0007669"/>
    <property type="project" value="TreeGrafter"/>
</dbReference>
<keyword evidence="2" id="KW-0456">Lyase</keyword>
<keyword evidence="6" id="KW-0378">Hydrolase</keyword>
<dbReference type="Proteomes" id="UP000728647">
    <property type="component" value="Unassembled WGS sequence"/>
</dbReference>
<evidence type="ECO:0000259" key="5">
    <source>
        <dbReference type="Pfam" id="PF20629"/>
    </source>
</evidence>
<dbReference type="AlphaFoldDB" id="A0A8J8GSS6"/>
<reference evidence="6" key="1">
    <citation type="submission" date="2020-06" db="EMBL/GenBank/DDBJ databases">
        <title>Haloterrigena sp. nov., an extremely halophilic archaeon isolated from a saline sediment.</title>
        <authorList>
            <person name="Liu B.-B."/>
        </authorList>
    </citation>
    <scope>NUCLEOTIDE SEQUENCE</scope>
    <source>
        <strain evidence="6">SYSU A121-1</strain>
    </source>
</reference>
<dbReference type="InterPro" id="IPR048332">
    <property type="entry name" value="GD_AH_C"/>
</dbReference>
<dbReference type="InterPro" id="IPR052172">
    <property type="entry name" value="UxaA_altronate/galactarate_dh"/>
</dbReference>
<dbReference type="PANTHER" id="PTHR30536:SF5">
    <property type="entry name" value="ALTRONATE DEHYDRATASE"/>
    <property type="match status" value="1"/>
</dbReference>
<dbReference type="GO" id="GO:0016829">
    <property type="term" value="F:lyase activity"/>
    <property type="evidence" value="ECO:0007669"/>
    <property type="project" value="UniProtKB-KW"/>
</dbReference>
<evidence type="ECO:0000256" key="2">
    <source>
        <dbReference type="ARBA" id="ARBA00023239"/>
    </source>
</evidence>
<dbReference type="GO" id="GO:0016787">
    <property type="term" value="F:hydrolase activity"/>
    <property type="evidence" value="ECO:0007669"/>
    <property type="project" value="UniProtKB-KW"/>
</dbReference>
<dbReference type="Pfam" id="PF04295">
    <property type="entry name" value="GD_AH_second"/>
    <property type="match status" value="1"/>
</dbReference>
<dbReference type="Pfam" id="PF20629">
    <property type="entry name" value="GD_AH_C"/>
    <property type="match status" value="1"/>
</dbReference>